<feature type="compositionally biased region" description="Low complexity" evidence="1">
    <location>
        <begin position="1"/>
        <end position="18"/>
    </location>
</feature>
<gene>
    <name evidence="2" type="ORF">BJ981_006017</name>
</gene>
<sequence>MAPIPDSPRSAISASRPPVHSGDVHAARGRDVRDDTEVTTSADRAERTEHTEGTEGTEGTAEVLGGEVHLAYARRAASGLVTVAAGFTPRAARARAERRATALDALHAIPGSRPDPDDDVRELSLADFMPEPPADIEARVAGIGLLSGDRYALPAEIVWLGDRDGRVEPTAVGVPDDGEDGAIADLLAHDMVTRWWTSPRAPLLRVSEHLARLIPEGAAAAASLLGLRVSVFLLPGPDFQIAVAGVSGDGATIAAAAARTARAAVEEAFLRAIAARAQPWSTLPVADSLRRLTVWHRENDYLAYLEWSALEADPAAVEAMGVGVASPSWAEIATRRFGHEPVLVTAFGHAVKVVCPGAACYRTAPPGTPLPCPVP</sequence>
<reference evidence="2 3" key="1">
    <citation type="submission" date="2020-08" db="EMBL/GenBank/DDBJ databases">
        <title>Sequencing the genomes of 1000 actinobacteria strains.</title>
        <authorList>
            <person name="Klenk H.-P."/>
        </authorList>
    </citation>
    <scope>NUCLEOTIDE SEQUENCE [LARGE SCALE GENOMIC DNA]</scope>
    <source>
        <strain evidence="2 3">DSM 45790</strain>
    </source>
</reference>
<dbReference type="AlphaFoldDB" id="A0A7W8ZAU2"/>
<keyword evidence="3" id="KW-1185">Reference proteome</keyword>
<evidence type="ECO:0000256" key="1">
    <source>
        <dbReference type="SAM" id="MobiDB-lite"/>
    </source>
</evidence>
<feature type="compositionally biased region" description="Basic and acidic residues" evidence="1">
    <location>
        <begin position="43"/>
        <end position="53"/>
    </location>
</feature>
<organism evidence="2 3">
    <name type="scientific">Sphaerisporangium krabiense</name>
    <dbReference type="NCBI Taxonomy" id="763782"/>
    <lineage>
        <taxon>Bacteria</taxon>
        <taxon>Bacillati</taxon>
        <taxon>Actinomycetota</taxon>
        <taxon>Actinomycetes</taxon>
        <taxon>Streptosporangiales</taxon>
        <taxon>Streptosporangiaceae</taxon>
        <taxon>Sphaerisporangium</taxon>
    </lineage>
</organism>
<dbReference type="RefSeq" id="WP_184616747.1">
    <property type="nucleotide sequence ID" value="NZ_BOOS01000022.1"/>
</dbReference>
<evidence type="ECO:0000313" key="3">
    <source>
        <dbReference type="Proteomes" id="UP000588112"/>
    </source>
</evidence>
<proteinExistence type="predicted"/>
<feature type="compositionally biased region" description="Basic and acidic residues" evidence="1">
    <location>
        <begin position="22"/>
        <end position="36"/>
    </location>
</feature>
<dbReference type="Proteomes" id="UP000588112">
    <property type="component" value="Unassembled WGS sequence"/>
</dbReference>
<evidence type="ECO:0008006" key="4">
    <source>
        <dbReference type="Google" id="ProtNLM"/>
    </source>
</evidence>
<accession>A0A7W8ZAU2</accession>
<dbReference type="EMBL" id="JACHBR010000002">
    <property type="protein sequence ID" value="MBB5630253.1"/>
    <property type="molecule type" value="Genomic_DNA"/>
</dbReference>
<comment type="caution">
    <text evidence="2">The sequence shown here is derived from an EMBL/GenBank/DDBJ whole genome shotgun (WGS) entry which is preliminary data.</text>
</comment>
<name>A0A7W8ZAU2_9ACTN</name>
<feature type="region of interest" description="Disordered" evidence="1">
    <location>
        <begin position="1"/>
        <end position="62"/>
    </location>
</feature>
<evidence type="ECO:0000313" key="2">
    <source>
        <dbReference type="EMBL" id="MBB5630253.1"/>
    </source>
</evidence>
<protein>
    <recommendedName>
        <fullName evidence="4">YcaO domain-containing protein</fullName>
    </recommendedName>
</protein>